<reference evidence="2" key="1">
    <citation type="submission" date="2023-10" db="EMBL/GenBank/DDBJ databases">
        <title>Genome assembly of Pristionchus species.</title>
        <authorList>
            <person name="Yoshida K."/>
            <person name="Sommer R.J."/>
        </authorList>
    </citation>
    <scope>NUCLEOTIDE SEQUENCE</scope>
    <source>
        <strain evidence="2">RS0144</strain>
    </source>
</reference>
<feature type="transmembrane region" description="Helical" evidence="1">
    <location>
        <begin position="40"/>
        <end position="62"/>
    </location>
</feature>
<keyword evidence="1" id="KW-0812">Transmembrane</keyword>
<keyword evidence="1" id="KW-1133">Transmembrane helix</keyword>
<proteinExistence type="predicted"/>
<keyword evidence="3" id="KW-1185">Reference proteome</keyword>
<dbReference type="PANTHER" id="PTHR31627">
    <property type="entry name" value="SERPENTINE RECEPTOR CLASS GAMMA-RELATED"/>
    <property type="match status" value="1"/>
</dbReference>
<dbReference type="AlphaFoldDB" id="A0AAV5SCC7"/>
<dbReference type="Proteomes" id="UP001432027">
    <property type="component" value="Unassembled WGS sequence"/>
</dbReference>
<accession>A0AAV5SCC7</accession>
<dbReference type="EMBL" id="BTSX01000001">
    <property type="protein sequence ID" value="GMS80673.1"/>
    <property type="molecule type" value="Genomic_DNA"/>
</dbReference>
<gene>
    <name evidence="2" type="ORF">PENTCL1PPCAC_2848</name>
</gene>
<evidence type="ECO:0000313" key="2">
    <source>
        <dbReference type="EMBL" id="GMS80673.1"/>
    </source>
</evidence>
<evidence type="ECO:0000313" key="3">
    <source>
        <dbReference type="Proteomes" id="UP001432027"/>
    </source>
</evidence>
<dbReference type="InterPro" id="IPR051119">
    <property type="entry name" value="Nematode_SR-like"/>
</dbReference>
<protein>
    <recommendedName>
        <fullName evidence="4">G protein-coupled receptor</fullName>
    </recommendedName>
</protein>
<keyword evidence="1" id="KW-0472">Membrane</keyword>
<evidence type="ECO:0008006" key="4">
    <source>
        <dbReference type="Google" id="ProtNLM"/>
    </source>
</evidence>
<evidence type="ECO:0000256" key="1">
    <source>
        <dbReference type="SAM" id="Phobius"/>
    </source>
</evidence>
<name>A0AAV5SCC7_9BILA</name>
<sequence length="144" mass="16668">MTSLNDILPLITMIYSDVIDFLYAYILIRISTARSSEFRSAFYKFSIATGIAAISNILLNWLMRMIEVRFPIFHNRSIFCNLDSWLSHICALAVSMGKTLSVSTRYTSICMIKRRFLGWSKSSCMSNWNVRHSHRPLCIIFLLP</sequence>
<organism evidence="2 3">
    <name type="scientific">Pristionchus entomophagus</name>
    <dbReference type="NCBI Taxonomy" id="358040"/>
    <lineage>
        <taxon>Eukaryota</taxon>
        <taxon>Metazoa</taxon>
        <taxon>Ecdysozoa</taxon>
        <taxon>Nematoda</taxon>
        <taxon>Chromadorea</taxon>
        <taxon>Rhabditida</taxon>
        <taxon>Rhabditina</taxon>
        <taxon>Diplogasteromorpha</taxon>
        <taxon>Diplogasteroidea</taxon>
        <taxon>Neodiplogasteridae</taxon>
        <taxon>Pristionchus</taxon>
    </lineage>
</organism>
<dbReference type="PANTHER" id="PTHR31627:SF42">
    <property type="entry name" value="G_PROTEIN_RECEP_F1_2 DOMAIN-CONTAINING PROTEIN-RELATED"/>
    <property type="match status" value="1"/>
</dbReference>
<feature type="transmembrane region" description="Helical" evidence="1">
    <location>
        <begin position="7"/>
        <end position="28"/>
    </location>
</feature>
<comment type="caution">
    <text evidence="2">The sequence shown here is derived from an EMBL/GenBank/DDBJ whole genome shotgun (WGS) entry which is preliminary data.</text>
</comment>
<feature type="non-terminal residue" evidence="2">
    <location>
        <position position="144"/>
    </location>
</feature>